<evidence type="ECO:0000313" key="3">
    <source>
        <dbReference type="Proteomes" id="UP001058974"/>
    </source>
</evidence>
<sequence>MLSICVRLMVLKSYLNVPDQCMEFFAKMILDVTPVKENMYTSYYDAKRMMSKLGLYVKKIDCCIGGRVLFYDNEFGSNDRVLEECKFCKSLRLQRMFASMHNASQMTWYHTNIVTSSMMRHPFDGERDELGRTSLLNEIHLETHIKRNEKFVDDRSRNTQHPELPAPPLGYPADPNLDFHTWYDVAYGKRKNKRVYGPGGYAKTIRQRDRSFRMRLTDGKGSSRPPMLTDDMLENVTNLVHTEIARETTTRNGEMEEMRRKQAEMKEELRRKTMEYEEAMHDATERKRRFE</sequence>
<evidence type="ECO:0000313" key="2">
    <source>
        <dbReference type="EMBL" id="KAI5408293.1"/>
    </source>
</evidence>
<keyword evidence="3" id="KW-1185">Reference proteome</keyword>
<feature type="region of interest" description="Disordered" evidence="1">
    <location>
        <begin position="248"/>
        <end position="291"/>
    </location>
</feature>
<reference evidence="2 3" key="1">
    <citation type="journal article" date="2022" name="Nat. Genet.">
        <title>Improved pea reference genome and pan-genome highlight genomic features and evolutionary characteristics.</title>
        <authorList>
            <person name="Yang T."/>
            <person name="Liu R."/>
            <person name="Luo Y."/>
            <person name="Hu S."/>
            <person name="Wang D."/>
            <person name="Wang C."/>
            <person name="Pandey M.K."/>
            <person name="Ge S."/>
            <person name="Xu Q."/>
            <person name="Li N."/>
            <person name="Li G."/>
            <person name="Huang Y."/>
            <person name="Saxena R.K."/>
            <person name="Ji Y."/>
            <person name="Li M."/>
            <person name="Yan X."/>
            <person name="He Y."/>
            <person name="Liu Y."/>
            <person name="Wang X."/>
            <person name="Xiang C."/>
            <person name="Varshney R.K."/>
            <person name="Ding H."/>
            <person name="Gao S."/>
            <person name="Zong X."/>
        </authorList>
    </citation>
    <scope>NUCLEOTIDE SEQUENCE [LARGE SCALE GENOMIC DNA]</scope>
    <source>
        <strain evidence="2 3">cv. Zhongwan 6</strain>
    </source>
</reference>
<dbReference type="Proteomes" id="UP001058974">
    <property type="component" value="Chromosome 5"/>
</dbReference>
<comment type="caution">
    <text evidence="2">The sequence shown here is derived from an EMBL/GenBank/DDBJ whole genome shotgun (WGS) entry which is preliminary data.</text>
</comment>
<protein>
    <submittedName>
        <fullName evidence="2">Uncharacterized protein</fullName>
    </submittedName>
</protein>
<gene>
    <name evidence="2" type="ORF">KIW84_054205</name>
</gene>
<name>A0A9D5AH75_PEA</name>
<dbReference type="AlphaFoldDB" id="A0A9D5AH75"/>
<feature type="compositionally biased region" description="Basic and acidic residues" evidence="1">
    <location>
        <begin position="248"/>
        <end position="285"/>
    </location>
</feature>
<evidence type="ECO:0000256" key="1">
    <source>
        <dbReference type="SAM" id="MobiDB-lite"/>
    </source>
</evidence>
<proteinExistence type="predicted"/>
<dbReference type="Gramene" id="Psat05G0420500-T1">
    <property type="protein sequence ID" value="KAI5408293.1"/>
    <property type="gene ID" value="KIW84_054205"/>
</dbReference>
<dbReference type="EMBL" id="JAMSHJ010000005">
    <property type="protein sequence ID" value="KAI5408293.1"/>
    <property type="molecule type" value="Genomic_DNA"/>
</dbReference>
<accession>A0A9D5AH75</accession>
<organism evidence="2 3">
    <name type="scientific">Pisum sativum</name>
    <name type="common">Garden pea</name>
    <name type="synonym">Lathyrus oleraceus</name>
    <dbReference type="NCBI Taxonomy" id="3888"/>
    <lineage>
        <taxon>Eukaryota</taxon>
        <taxon>Viridiplantae</taxon>
        <taxon>Streptophyta</taxon>
        <taxon>Embryophyta</taxon>
        <taxon>Tracheophyta</taxon>
        <taxon>Spermatophyta</taxon>
        <taxon>Magnoliopsida</taxon>
        <taxon>eudicotyledons</taxon>
        <taxon>Gunneridae</taxon>
        <taxon>Pentapetalae</taxon>
        <taxon>rosids</taxon>
        <taxon>fabids</taxon>
        <taxon>Fabales</taxon>
        <taxon>Fabaceae</taxon>
        <taxon>Papilionoideae</taxon>
        <taxon>50 kb inversion clade</taxon>
        <taxon>NPAAA clade</taxon>
        <taxon>Hologalegina</taxon>
        <taxon>IRL clade</taxon>
        <taxon>Fabeae</taxon>
        <taxon>Lathyrus</taxon>
    </lineage>
</organism>